<dbReference type="PROSITE" id="PS50801">
    <property type="entry name" value="STAS"/>
    <property type="match status" value="1"/>
</dbReference>
<evidence type="ECO:0000313" key="2">
    <source>
        <dbReference type="EMBL" id="MEQ2162757.1"/>
    </source>
</evidence>
<sequence>MSNFFCVPFSSPRCSVLANITGTDIYKDRKDYISVYEPEGVKIFRIPSPIFFANMDFFKNKLVQALGFNPLRVLKKRNKALSRIRKLLKKGDLQWTSVSIWSIVKMIYDVLRYYFFQDF</sequence>
<gene>
    <name evidence="2" type="ORF">GOODEAATRI_023069</name>
</gene>
<reference evidence="2 3" key="1">
    <citation type="submission" date="2021-06" db="EMBL/GenBank/DDBJ databases">
        <authorList>
            <person name="Palmer J.M."/>
        </authorList>
    </citation>
    <scope>NUCLEOTIDE SEQUENCE [LARGE SCALE GENOMIC DNA]</scope>
    <source>
        <strain evidence="2 3">GA_2019</strain>
        <tissue evidence="2">Muscle</tissue>
    </source>
</reference>
<dbReference type="Gene3D" id="3.30.750.24">
    <property type="entry name" value="STAS domain"/>
    <property type="match status" value="1"/>
</dbReference>
<feature type="domain" description="STAS" evidence="1">
    <location>
        <begin position="31"/>
        <end position="119"/>
    </location>
</feature>
<dbReference type="InterPro" id="IPR002645">
    <property type="entry name" value="STAS_dom"/>
</dbReference>
<name>A0ABV0MUM7_9TELE</name>
<proteinExistence type="predicted"/>
<organism evidence="2 3">
    <name type="scientific">Goodea atripinnis</name>
    <dbReference type="NCBI Taxonomy" id="208336"/>
    <lineage>
        <taxon>Eukaryota</taxon>
        <taxon>Metazoa</taxon>
        <taxon>Chordata</taxon>
        <taxon>Craniata</taxon>
        <taxon>Vertebrata</taxon>
        <taxon>Euteleostomi</taxon>
        <taxon>Actinopterygii</taxon>
        <taxon>Neopterygii</taxon>
        <taxon>Teleostei</taxon>
        <taxon>Neoteleostei</taxon>
        <taxon>Acanthomorphata</taxon>
        <taxon>Ovalentaria</taxon>
        <taxon>Atherinomorphae</taxon>
        <taxon>Cyprinodontiformes</taxon>
        <taxon>Goodeidae</taxon>
        <taxon>Goodea</taxon>
    </lineage>
</organism>
<accession>A0ABV0MUM7</accession>
<comment type="caution">
    <text evidence="2">The sequence shown here is derived from an EMBL/GenBank/DDBJ whole genome shotgun (WGS) entry which is preliminary data.</text>
</comment>
<dbReference type="Pfam" id="PF01740">
    <property type="entry name" value="STAS"/>
    <property type="match status" value="1"/>
</dbReference>
<evidence type="ECO:0000259" key="1">
    <source>
        <dbReference type="PROSITE" id="PS50801"/>
    </source>
</evidence>
<dbReference type="Proteomes" id="UP001476798">
    <property type="component" value="Unassembled WGS sequence"/>
</dbReference>
<protein>
    <recommendedName>
        <fullName evidence="1">STAS domain-containing protein</fullName>
    </recommendedName>
</protein>
<keyword evidence="3" id="KW-1185">Reference proteome</keyword>
<dbReference type="InterPro" id="IPR036513">
    <property type="entry name" value="STAS_dom_sf"/>
</dbReference>
<evidence type="ECO:0000313" key="3">
    <source>
        <dbReference type="Proteomes" id="UP001476798"/>
    </source>
</evidence>
<dbReference type="EMBL" id="JAHRIO010012430">
    <property type="protein sequence ID" value="MEQ2162757.1"/>
    <property type="molecule type" value="Genomic_DNA"/>
</dbReference>